<protein>
    <recommendedName>
        <fullName evidence="3">DUF5050 domain-containing protein</fullName>
    </recommendedName>
</protein>
<proteinExistence type="predicted"/>
<organism evidence="1 2">
    <name type="scientific">Sporosarcina gallistercoris</name>
    <dbReference type="NCBI Taxonomy" id="2762245"/>
    <lineage>
        <taxon>Bacteria</taxon>
        <taxon>Bacillati</taxon>
        <taxon>Bacillota</taxon>
        <taxon>Bacilli</taxon>
        <taxon>Bacillales</taxon>
        <taxon>Caryophanaceae</taxon>
        <taxon>Sporosarcina</taxon>
    </lineage>
</organism>
<reference evidence="1 2" key="1">
    <citation type="submission" date="2020-08" db="EMBL/GenBank/DDBJ databases">
        <title>A Genomic Blueprint of the Chicken Gut Microbiome.</title>
        <authorList>
            <person name="Gilroy R."/>
            <person name="Ravi A."/>
            <person name="Getino M."/>
            <person name="Pursley I."/>
            <person name="Horton D.L."/>
            <person name="Alikhan N.-F."/>
            <person name="Baker D."/>
            <person name="Gharbi K."/>
            <person name="Hall N."/>
            <person name="Watson M."/>
            <person name="Adriaenssens E.M."/>
            <person name="Foster-Nyarko E."/>
            <person name="Jarju S."/>
            <person name="Secka A."/>
            <person name="Antonio M."/>
            <person name="Oren A."/>
            <person name="Chaudhuri R."/>
            <person name="La Ragione R.M."/>
            <person name="Hildebrand F."/>
            <person name="Pallen M.J."/>
        </authorList>
    </citation>
    <scope>NUCLEOTIDE SEQUENCE [LARGE SCALE GENOMIC DNA]</scope>
    <source>
        <strain evidence="1 2">Sa3CUA8</strain>
    </source>
</reference>
<accession>A0ABR8PK97</accession>
<dbReference type="Proteomes" id="UP000659496">
    <property type="component" value="Unassembled WGS sequence"/>
</dbReference>
<dbReference type="InterPro" id="IPR011042">
    <property type="entry name" value="6-blade_b-propeller_TolB-like"/>
</dbReference>
<name>A0ABR8PK97_9BACL</name>
<gene>
    <name evidence="1" type="ORF">H9659_09595</name>
</gene>
<comment type="caution">
    <text evidence="1">The sequence shown here is derived from an EMBL/GenBank/DDBJ whole genome shotgun (WGS) entry which is preliminary data.</text>
</comment>
<evidence type="ECO:0000313" key="1">
    <source>
        <dbReference type="EMBL" id="MBD7908584.1"/>
    </source>
</evidence>
<evidence type="ECO:0008006" key="3">
    <source>
        <dbReference type="Google" id="ProtNLM"/>
    </source>
</evidence>
<dbReference type="PROSITE" id="PS51257">
    <property type="entry name" value="PROKAR_LIPOPROTEIN"/>
    <property type="match status" value="1"/>
</dbReference>
<dbReference type="Gene3D" id="2.120.10.30">
    <property type="entry name" value="TolB, C-terminal domain"/>
    <property type="match status" value="1"/>
</dbReference>
<keyword evidence="2" id="KW-1185">Reference proteome</keyword>
<dbReference type="RefSeq" id="WP_191689863.1">
    <property type="nucleotide sequence ID" value="NZ_JACSQY010000006.1"/>
</dbReference>
<evidence type="ECO:0000313" key="2">
    <source>
        <dbReference type="Proteomes" id="UP000659496"/>
    </source>
</evidence>
<dbReference type="SUPFAM" id="SSF82171">
    <property type="entry name" value="DPP6 N-terminal domain-like"/>
    <property type="match status" value="1"/>
</dbReference>
<dbReference type="EMBL" id="JACSQY010000006">
    <property type="protein sequence ID" value="MBD7908584.1"/>
    <property type="molecule type" value="Genomic_DNA"/>
</dbReference>
<sequence>MRKTILFAGVIVLVTGACLLLGFTYSIPDEEKQQGLNGLFDVSKQGEIAYVQYEKGQPTVYVKSDRVRQVVQLSADQSILDLTIMPDRKTVLYVTSDKELNEDSNSALHQVNIETGEDEVLFTREAIVMEIVIDPKDENQLFYIQADRFSPYSPGASLYPYDFDVHSYQLKSGEHQQHTDLNKYSMASLQVSSEDDSIYIQMDDDADSETEDQFLETKGRVFKIPVANPDRQMVISIPEDTQDLYDFVLIPDRSELVYQAVAGTDSEGTYEYELFSYNWDSQSIDQLTELHAYAGYPIYGADGKVYFMVDQQFGERRPDHALYKMNPDGSDVEEISLEESQ</sequence>